<keyword evidence="1" id="KW-0805">Transcription regulation</keyword>
<dbReference type="SUPFAM" id="SSF51182">
    <property type="entry name" value="RmlC-like cupins"/>
    <property type="match status" value="1"/>
</dbReference>
<keyword evidence="2" id="KW-0238">DNA-binding</keyword>
<dbReference type="PANTHER" id="PTHR43280">
    <property type="entry name" value="ARAC-FAMILY TRANSCRIPTIONAL REGULATOR"/>
    <property type="match status" value="1"/>
</dbReference>
<dbReference type="PROSITE" id="PS00041">
    <property type="entry name" value="HTH_ARAC_FAMILY_1"/>
    <property type="match status" value="1"/>
</dbReference>
<dbReference type="InterPro" id="IPR018060">
    <property type="entry name" value="HTH_AraC"/>
</dbReference>
<evidence type="ECO:0000313" key="6">
    <source>
        <dbReference type="Proteomes" id="UP001409291"/>
    </source>
</evidence>
<dbReference type="InterPro" id="IPR014710">
    <property type="entry name" value="RmlC-like_jellyroll"/>
</dbReference>
<comment type="caution">
    <text evidence="5">The sequence shown here is derived from an EMBL/GenBank/DDBJ whole genome shotgun (WGS) entry which is preliminary data.</text>
</comment>
<keyword evidence="3" id="KW-0804">Transcription</keyword>
<dbReference type="Proteomes" id="UP001409291">
    <property type="component" value="Unassembled WGS sequence"/>
</dbReference>
<dbReference type="SUPFAM" id="SSF46689">
    <property type="entry name" value="Homeodomain-like"/>
    <property type="match status" value="2"/>
</dbReference>
<name>A0ABV0BSC7_9SPHI</name>
<dbReference type="Gene3D" id="2.60.120.10">
    <property type="entry name" value="Jelly Rolls"/>
    <property type="match status" value="1"/>
</dbReference>
<accession>A0ABV0BSC7</accession>
<gene>
    <name evidence="5" type="ORF">ABE541_10165</name>
</gene>
<evidence type="ECO:0000259" key="4">
    <source>
        <dbReference type="PROSITE" id="PS01124"/>
    </source>
</evidence>
<evidence type="ECO:0000313" key="5">
    <source>
        <dbReference type="EMBL" id="MEN5377626.1"/>
    </source>
</evidence>
<dbReference type="RefSeq" id="WP_183912150.1">
    <property type="nucleotide sequence ID" value="NZ_JBDJLH010000002.1"/>
</dbReference>
<evidence type="ECO:0000256" key="3">
    <source>
        <dbReference type="ARBA" id="ARBA00023163"/>
    </source>
</evidence>
<dbReference type="Gene3D" id="1.10.10.60">
    <property type="entry name" value="Homeodomain-like"/>
    <property type="match status" value="2"/>
</dbReference>
<dbReference type="EMBL" id="JBDJNQ010000004">
    <property type="protein sequence ID" value="MEN5377626.1"/>
    <property type="molecule type" value="Genomic_DNA"/>
</dbReference>
<dbReference type="InterPro" id="IPR009057">
    <property type="entry name" value="Homeodomain-like_sf"/>
</dbReference>
<dbReference type="PANTHER" id="PTHR43280:SF27">
    <property type="entry name" value="TRANSCRIPTIONAL REGULATOR MTLR"/>
    <property type="match status" value="1"/>
</dbReference>
<sequence>MKAKLIEISPLPKKTIHIKHVDEAFFSNPLHFHELCELVLIEESYGKRIVGNHIDSFSAGDMVLIGPNIPHIWHNDDAFLKPDYHERAKALVIYFPADFLIQLTDDQSTIQAMQKFIDKTKDGLRFYGNTLKNAMTLMRDLVHKDSFSKITGFLNLIALLHQSTEYDHLSSGTYKPVYSEKDNKRINIIYVYVMQNFRETVSLQEAASLLNMNSNAFCRFFKKHTQKSFSKFVNETRIGHACKLLEDKNLNISEVCYASGYQNLTNFNKFFKEIMNKNPRTYRKEMEVGRFSTPIKPISSND</sequence>
<evidence type="ECO:0000256" key="2">
    <source>
        <dbReference type="ARBA" id="ARBA00023125"/>
    </source>
</evidence>
<dbReference type="Pfam" id="PF12833">
    <property type="entry name" value="HTH_18"/>
    <property type="match status" value="1"/>
</dbReference>
<reference evidence="5 6" key="1">
    <citation type="submission" date="2024-04" db="EMBL/GenBank/DDBJ databases">
        <title>WGS of bacteria from Torrens River.</title>
        <authorList>
            <person name="Wyrsch E.R."/>
            <person name="Drigo B."/>
        </authorList>
    </citation>
    <scope>NUCLEOTIDE SEQUENCE [LARGE SCALE GENOMIC DNA]</scope>
    <source>
        <strain evidence="5 6">TWI391</strain>
    </source>
</reference>
<organism evidence="5 6">
    <name type="scientific">Sphingobacterium kitahiroshimense</name>
    <dbReference type="NCBI Taxonomy" id="470446"/>
    <lineage>
        <taxon>Bacteria</taxon>
        <taxon>Pseudomonadati</taxon>
        <taxon>Bacteroidota</taxon>
        <taxon>Sphingobacteriia</taxon>
        <taxon>Sphingobacteriales</taxon>
        <taxon>Sphingobacteriaceae</taxon>
        <taxon>Sphingobacterium</taxon>
    </lineage>
</organism>
<dbReference type="InterPro" id="IPR011051">
    <property type="entry name" value="RmlC_Cupin_sf"/>
</dbReference>
<proteinExistence type="predicted"/>
<dbReference type="InterPro" id="IPR018062">
    <property type="entry name" value="HTH_AraC-typ_CS"/>
</dbReference>
<feature type="domain" description="HTH araC/xylS-type" evidence="4">
    <location>
        <begin position="187"/>
        <end position="285"/>
    </location>
</feature>
<dbReference type="PROSITE" id="PS01124">
    <property type="entry name" value="HTH_ARAC_FAMILY_2"/>
    <property type="match status" value="1"/>
</dbReference>
<keyword evidence="6" id="KW-1185">Reference proteome</keyword>
<evidence type="ECO:0000256" key="1">
    <source>
        <dbReference type="ARBA" id="ARBA00023015"/>
    </source>
</evidence>
<dbReference type="SMART" id="SM00342">
    <property type="entry name" value="HTH_ARAC"/>
    <property type="match status" value="1"/>
</dbReference>
<protein>
    <submittedName>
        <fullName evidence="5">AraC family transcriptional regulator</fullName>
    </submittedName>
</protein>